<evidence type="ECO:0000256" key="3">
    <source>
        <dbReference type="ARBA" id="ARBA00022801"/>
    </source>
</evidence>
<keyword evidence="9" id="KW-1185">Reference proteome</keyword>
<feature type="domain" description="Peptidase M3A/M3B catalytic" evidence="7">
    <location>
        <begin position="125"/>
        <end position="497"/>
    </location>
</feature>
<dbReference type="Proteomes" id="UP000516160">
    <property type="component" value="Chromosome"/>
</dbReference>
<dbReference type="GO" id="GO:0006508">
    <property type="term" value="P:proteolysis"/>
    <property type="evidence" value="ECO:0007669"/>
    <property type="project" value="UniProtKB-KW"/>
</dbReference>
<evidence type="ECO:0000256" key="1">
    <source>
        <dbReference type="ARBA" id="ARBA00022670"/>
    </source>
</evidence>
<dbReference type="PANTHER" id="PTHR11804">
    <property type="entry name" value="PROTEASE M3 THIMET OLIGOPEPTIDASE-RELATED"/>
    <property type="match status" value="1"/>
</dbReference>
<dbReference type="GO" id="GO:0006518">
    <property type="term" value="P:peptide metabolic process"/>
    <property type="evidence" value="ECO:0007669"/>
    <property type="project" value="TreeGrafter"/>
</dbReference>
<dbReference type="Pfam" id="PF01432">
    <property type="entry name" value="Peptidase_M3"/>
    <property type="match status" value="1"/>
</dbReference>
<accession>A0A7G9WDE9</accession>
<keyword evidence="2 6" id="KW-0479">Metal-binding</keyword>
<dbReference type="GO" id="GO:0046872">
    <property type="term" value="F:metal ion binding"/>
    <property type="evidence" value="ECO:0007669"/>
    <property type="project" value="UniProtKB-UniRule"/>
</dbReference>
<dbReference type="RefSeq" id="WP_246451968.1">
    <property type="nucleotide sequence ID" value="NZ_CP058559.1"/>
</dbReference>
<evidence type="ECO:0000256" key="2">
    <source>
        <dbReference type="ARBA" id="ARBA00022723"/>
    </source>
</evidence>
<keyword evidence="1 6" id="KW-0645">Protease</keyword>
<evidence type="ECO:0000313" key="9">
    <source>
        <dbReference type="Proteomes" id="UP000516160"/>
    </source>
</evidence>
<protein>
    <submittedName>
        <fullName evidence="8">Peptidase M3A and M3B thimet/oligopeptidase F</fullName>
    </submittedName>
</protein>
<dbReference type="GO" id="GO:0004222">
    <property type="term" value="F:metalloendopeptidase activity"/>
    <property type="evidence" value="ECO:0007669"/>
    <property type="project" value="InterPro"/>
</dbReference>
<reference evidence="8 9" key="1">
    <citation type="submission" date="2020-07" db="EMBL/GenBank/DDBJ databases">
        <title>Alkalicella. sp. LB2 genome.</title>
        <authorList>
            <person name="Postec A."/>
            <person name="Quemeneur M."/>
        </authorList>
    </citation>
    <scope>NUCLEOTIDE SEQUENCE [LARGE SCALE GENOMIC DNA]</scope>
    <source>
        <strain evidence="8 9">LB2</strain>
    </source>
</reference>
<dbReference type="PANTHER" id="PTHR11804:SF84">
    <property type="entry name" value="SACCHAROLYSIN"/>
    <property type="match status" value="1"/>
</dbReference>
<evidence type="ECO:0000256" key="4">
    <source>
        <dbReference type="ARBA" id="ARBA00022833"/>
    </source>
</evidence>
<dbReference type="InterPro" id="IPR045090">
    <property type="entry name" value="Pept_M3A_M3B"/>
</dbReference>
<keyword evidence="5 6" id="KW-0482">Metalloprotease</keyword>
<keyword evidence="3 6" id="KW-0378">Hydrolase</keyword>
<dbReference type="EMBL" id="CP058559">
    <property type="protein sequence ID" value="QNO16711.1"/>
    <property type="molecule type" value="Genomic_DNA"/>
</dbReference>
<evidence type="ECO:0000256" key="6">
    <source>
        <dbReference type="RuleBase" id="RU003435"/>
    </source>
</evidence>
<comment type="cofactor">
    <cofactor evidence="6">
        <name>Zn(2+)</name>
        <dbReference type="ChEBI" id="CHEBI:29105"/>
    </cofactor>
    <text evidence="6">Binds 1 zinc ion.</text>
</comment>
<evidence type="ECO:0000313" key="8">
    <source>
        <dbReference type="EMBL" id="QNO16711.1"/>
    </source>
</evidence>
<sequence>MNKVNEIAEKLHKLQVEQSKLGWTLYTVGYDFGIEDMYKKVVEAFKDKESYSIICEAMNEDLDPVDKRRVEIMHSAFSSYHLSDELNELDMKIKLKTNELSKTLNTFRYSFEGRQVSSVELAQALSSDDDRERRKAAFFARAQINKPMVDGGFIELVKLRKEYAKKYGSENFVEYMLERNELDKDIFDSWKSQLHELLPKMNEVRQKYAKEFLNDDVIMPWDEQYISSKIAPSLNSAVDMSNYHGNIKELFDVFGIDISKYNITYDLFPRANKSEWGYNFTIETGVDSRILANVKNKFFEYGVLLHETGHAVHSFLKDPEELILNRGISGIVTEGIANLFGGFLYDPNFYGKFFDDKEKVEKEFTMLKEYKGLNSLRTINTIFFDHNLYKHDVESLEDIYELYWNTRKELLGEEPFGGEPPWAFLIHHTTHPIYYHNYFMGDVTCEMLAKVFKEKYEADIFDKPEEFGKFIIDEVIKPSGLYKYGELFKGISGKDFSLSYMIE</sequence>
<dbReference type="KEGG" id="acae:HYG86_14050"/>
<organism evidence="8 9">
    <name type="scientific">Alkalicella caledoniensis</name>
    <dbReference type="NCBI Taxonomy" id="2731377"/>
    <lineage>
        <taxon>Bacteria</taxon>
        <taxon>Bacillati</taxon>
        <taxon>Bacillota</taxon>
        <taxon>Clostridia</taxon>
        <taxon>Eubacteriales</taxon>
        <taxon>Proteinivoracaceae</taxon>
        <taxon>Alkalicella</taxon>
    </lineage>
</organism>
<gene>
    <name evidence="8" type="ORF">HYG86_14050</name>
</gene>
<evidence type="ECO:0000259" key="7">
    <source>
        <dbReference type="Pfam" id="PF01432"/>
    </source>
</evidence>
<dbReference type="Gene3D" id="1.10.1370.30">
    <property type="match status" value="1"/>
</dbReference>
<name>A0A7G9WDE9_ALKCA</name>
<dbReference type="AlphaFoldDB" id="A0A7G9WDE9"/>
<comment type="similarity">
    <text evidence="6">Belongs to the peptidase M3 family.</text>
</comment>
<evidence type="ECO:0000256" key="5">
    <source>
        <dbReference type="ARBA" id="ARBA00023049"/>
    </source>
</evidence>
<dbReference type="InterPro" id="IPR001567">
    <property type="entry name" value="Pept_M3A_M3B_dom"/>
</dbReference>
<proteinExistence type="inferred from homology"/>
<keyword evidence="4 6" id="KW-0862">Zinc</keyword>
<dbReference type="SUPFAM" id="SSF55486">
    <property type="entry name" value="Metalloproteases ('zincins'), catalytic domain"/>
    <property type="match status" value="1"/>
</dbReference>